<evidence type="ECO:0000259" key="14">
    <source>
        <dbReference type="PROSITE" id="PS51368"/>
    </source>
</evidence>
<evidence type="ECO:0000256" key="2">
    <source>
        <dbReference type="ARBA" id="ARBA00022596"/>
    </source>
</evidence>
<feature type="binding site" evidence="6 9">
    <location>
        <position position="141"/>
    </location>
    <ligand>
        <name>Ni(2+)</name>
        <dbReference type="ChEBI" id="CHEBI:49786"/>
        <label>1</label>
    </ligand>
</feature>
<name>A0A5M3W1E9_9ACTN</name>
<evidence type="ECO:0000313" key="15">
    <source>
        <dbReference type="EMBL" id="GES01842.1"/>
    </source>
</evidence>
<comment type="subcellular location">
    <subcellularLocation>
        <location evidence="6 11">Cytoplasm</location>
    </subcellularLocation>
</comment>
<feature type="binding site" evidence="6 9">
    <location>
        <position position="366"/>
    </location>
    <ligand>
        <name>Ni(2+)</name>
        <dbReference type="ChEBI" id="CHEBI:49786"/>
        <label>1</label>
    </ligand>
</feature>
<comment type="catalytic activity">
    <reaction evidence="5 6 12">
        <text>urea + 2 H2O + H(+) = hydrogencarbonate + 2 NH4(+)</text>
        <dbReference type="Rhea" id="RHEA:20557"/>
        <dbReference type="ChEBI" id="CHEBI:15377"/>
        <dbReference type="ChEBI" id="CHEBI:15378"/>
        <dbReference type="ChEBI" id="CHEBI:16199"/>
        <dbReference type="ChEBI" id="CHEBI:17544"/>
        <dbReference type="ChEBI" id="CHEBI:28938"/>
        <dbReference type="EC" id="3.5.1.5"/>
    </reaction>
</comment>
<gene>
    <name evidence="6 15" type="primary">ureC</name>
    <name evidence="15" type="ORF">Acor_39070</name>
</gene>
<dbReference type="Pfam" id="PF00449">
    <property type="entry name" value="Urease_alpha"/>
    <property type="match status" value="1"/>
</dbReference>
<protein>
    <recommendedName>
        <fullName evidence="6 7">Urease subunit alpha</fullName>
        <ecNumber evidence="6 7">3.5.1.5</ecNumber>
    </recommendedName>
    <alternativeName>
        <fullName evidence="6">Urea amidohydrolase subunit alpha</fullName>
    </alternativeName>
</protein>
<accession>A0A5M3W1E9</accession>
<keyword evidence="2 6" id="KW-0533">Nickel</keyword>
<dbReference type="CDD" id="cd00375">
    <property type="entry name" value="Urease_alpha"/>
    <property type="match status" value="1"/>
</dbReference>
<evidence type="ECO:0000256" key="12">
    <source>
        <dbReference type="RuleBase" id="RU000510"/>
    </source>
</evidence>
<dbReference type="PRINTS" id="PR01752">
    <property type="entry name" value="UREASE"/>
</dbReference>
<evidence type="ECO:0000256" key="3">
    <source>
        <dbReference type="ARBA" id="ARBA00022723"/>
    </source>
</evidence>
<proteinExistence type="inferred from homology"/>
<feature type="binding site" evidence="6 9">
    <location>
        <position position="278"/>
    </location>
    <ligand>
        <name>Ni(2+)</name>
        <dbReference type="ChEBI" id="CHEBI:49786"/>
        <label>2</label>
    </ligand>
</feature>
<evidence type="ECO:0000256" key="4">
    <source>
        <dbReference type="ARBA" id="ARBA00022801"/>
    </source>
</evidence>
<feature type="binding site" description="via carbamate group" evidence="6 9">
    <location>
        <position position="223"/>
    </location>
    <ligand>
        <name>Ni(2+)</name>
        <dbReference type="ChEBI" id="CHEBI:49786"/>
        <label>2</label>
    </ligand>
</feature>
<dbReference type="NCBIfam" id="NF009686">
    <property type="entry name" value="PRK13207.1"/>
    <property type="match status" value="1"/>
</dbReference>
<dbReference type="GO" id="GO:0043419">
    <property type="term" value="P:urea catabolic process"/>
    <property type="evidence" value="ECO:0007669"/>
    <property type="project" value="UniProtKB-UniRule"/>
</dbReference>
<dbReference type="EC" id="3.5.1.5" evidence="6 7"/>
<keyword evidence="16" id="KW-1185">Reference proteome</keyword>
<dbReference type="GO" id="GO:0009039">
    <property type="term" value="F:urease activity"/>
    <property type="evidence" value="ECO:0007669"/>
    <property type="project" value="UniProtKB-UniRule"/>
</dbReference>
<comment type="PTM">
    <text evidence="8">Carbamylation allows a single lysine to coordinate two nickel ions.</text>
</comment>
<organism evidence="15 16">
    <name type="scientific">Acrocarpospora corrugata</name>
    <dbReference type="NCBI Taxonomy" id="35763"/>
    <lineage>
        <taxon>Bacteria</taxon>
        <taxon>Bacillati</taxon>
        <taxon>Actinomycetota</taxon>
        <taxon>Actinomycetes</taxon>
        <taxon>Streptosporangiales</taxon>
        <taxon>Streptosporangiaceae</taxon>
        <taxon>Acrocarpospora</taxon>
    </lineage>
</organism>
<dbReference type="HAMAP" id="MF_01953">
    <property type="entry name" value="Urease_alpha"/>
    <property type="match status" value="1"/>
</dbReference>
<evidence type="ECO:0000256" key="9">
    <source>
        <dbReference type="PIRSR" id="PIRSR611612-51"/>
    </source>
</evidence>
<dbReference type="EMBL" id="BLAD01000053">
    <property type="protein sequence ID" value="GES01842.1"/>
    <property type="molecule type" value="Genomic_DNA"/>
</dbReference>
<dbReference type="InterPro" id="IPR032466">
    <property type="entry name" value="Metal_Hydrolase"/>
</dbReference>
<sequence length="570" mass="60172">MTSLDRARYAALYGPTTGDRVRLADTDLFIEVTEDRAMGPAGAGDEAVFGGGKVIRESMGQARATRAEGAPDLVITGAVVLDHWGVIKTDIGIRDGRIVALGKAGNPDTMDGVHPDLVIGPSTEILAGNGKIVTAGAVDSHVHLICPQIVDAALSSGVTTLVGGGTGPAEGTKATTVTGVWYLARMLESMDGMPVNVALLGKGNTVSEEGLLEQLRAGASGFKLHEDWGTTPAAIDACLKVCDATGVQVAIHTDTLNEAGFVESTLAAIGDRMIHAYHTEGAGGGHAPDIIKVAARPNVLPSSTNPTRPHTINTHHEHLDMLMVCHHLNPSIPEDLAFAESRIRPSTMAAEDVLHDLGAISMIGSDSQAMGRVGETIIRTWQTAHVMKKRRGTLPGPADNLRAQRYIAKYTINPAIAHGLEGEVGSVEVGKLADLVLWSPAFFGVKPDLVVKGGVIAYAQMGDANASIPTPQPVLPRPMFGAYGVTPAATSVHFVAPLAIEDGLADRLNVRRRLVPVADVRARGKDAMRLNDALPDIDIRPDTFEVRIDGELIEPAPATELPMAQRYFLF</sequence>
<dbReference type="GO" id="GO:0016151">
    <property type="term" value="F:nickel cation binding"/>
    <property type="evidence" value="ECO:0007669"/>
    <property type="project" value="UniProtKB-UniRule"/>
</dbReference>
<dbReference type="PROSITE" id="PS01120">
    <property type="entry name" value="UREASE_1"/>
    <property type="match status" value="1"/>
</dbReference>
<dbReference type="OrthoDB" id="9802793at2"/>
<dbReference type="AlphaFoldDB" id="A0A5M3W1E9"/>
<evidence type="ECO:0000256" key="11">
    <source>
        <dbReference type="PROSITE-ProRule" id="PRU00700"/>
    </source>
</evidence>
<dbReference type="UniPathway" id="UPA00258">
    <property type="reaction ID" value="UER00370"/>
</dbReference>
<dbReference type="Gene3D" id="2.30.40.10">
    <property type="entry name" value="Urease, subunit C, domain 1"/>
    <property type="match status" value="1"/>
</dbReference>
<comment type="caution">
    <text evidence="15">The sequence shown here is derived from an EMBL/GenBank/DDBJ whole genome shotgun (WGS) entry which is preliminary data.</text>
</comment>
<evidence type="ECO:0000256" key="6">
    <source>
        <dbReference type="HAMAP-Rule" id="MF_01953"/>
    </source>
</evidence>
<evidence type="ECO:0000256" key="5">
    <source>
        <dbReference type="ARBA" id="ARBA00047778"/>
    </source>
</evidence>
<dbReference type="InterPro" id="IPR011059">
    <property type="entry name" value="Metal-dep_hydrolase_composite"/>
</dbReference>
<dbReference type="PROSITE" id="PS51368">
    <property type="entry name" value="UREASE_3"/>
    <property type="match status" value="1"/>
</dbReference>
<dbReference type="PANTHER" id="PTHR43440">
    <property type="entry name" value="UREASE"/>
    <property type="match status" value="1"/>
</dbReference>
<feature type="binding site" evidence="6 9">
    <location>
        <position position="252"/>
    </location>
    <ligand>
        <name>Ni(2+)</name>
        <dbReference type="ChEBI" id="CHEBI:49786"/>
        <label>2</label>
    </ligand>
</feature>
<dbReference type="GO" id="GO:0005737">
    <property type="term" value="C:cytoplasm"/>
    <property type="evidence" value="ECO:0007669"/>
    <property type="project" value="UniProtKB-SubCell"/>
</dbReference>
<dbReference type="PROSITE" id="PS00145">
    <property type="entry name" value="UREASE_2"/>
    <property type="match status" value="1"/>
</dbReference>
<evidence type="ECO:0000256" key="7">
    <source>
        <dbReference type="NCBIfam" id="TIGR01792"/>
    </source>
</evidence>
<evidence type="ECO:0000256" key="8">
    <source>
        <dbReference type="PIRSR" id="PIRSR611612-50"/>
    </source>
</evidence>
<dbReference type="SUPFAM" id="SSF51556">
    <property type="entry name" value="Metallo-dependent hydrolases"/>
    <property type="match status" value="1"/>
</dbReference>
<comment type="similarity">
    <text evidence="6 13">Belongs to the metallo-dependent hydrolases superfamily. Urease alpha subunit family.</text>
</comment>
<dbReference type="Proteomes" id="UP000334990">
    <property type="component" value="Unassembled WGS sequence"/>
</dbReference>
<dbReference type="InterPro" id="IPR005848">
    <property type="entry name" value="Urease_asu"/>
</dbReference>
<comment type="PTM">
    <text evidence="6">Carboxylation allows a single lysine to coordinate two nickel ions.</text>
</comment>
<evidence type="ECO:0000256" key="1">
    <source>
        <dbReference type="ARBA" id="ARBA00004897"/>
    </source>
</evidence>
<keyword evidence="6 11" id="KW-0963">Cytoplasm</keyword>
<comment type="cofactor">
    <cofactor evidence="6 9 12">
        <name>Ni cation</name>
        <dbReference type="ChEBI" id="CHEBI:25516"/>
    </cofactor>
    <text evidence="6 9 12">Binds 2 nickel ions per subunit.</text>
</comment>
<comment type="subunit">
    <text evidence="6">Heterotrimer of UreA (gamma), UreB (beta) and UreC (alpha) subunits. Three heterotrimers associate to form the active enzyme.</text>
</comment>
<feature type="binding site" description="via carbamate group" evidence="6 9">
    <location>
        <position position="223"/>
    </location>
    <ligand>
        <name>Ni(2+)</name>
        <dbReference type="ChEBI" id="CHEBI:49786"/>
        <label>1</label>
    </ligand>
</feature>
<dbReference type="InterPro" id="IPR017950">
    <property type="entry name" value="Urease_AS"/>
</dbReference>
<keyword evidence="3 6" id="KW-0479">Metal-binding</keyword>
<dbReference type="PANTHER" id="PTHR43440:SF1">
    <property type="entry name" value="UREASE"/>
    <property type="match status" value="1"/>
</dbReference>
<dbReference type="InterPro" id="IPR029754">
    <property type="entry name" value="Urease_Ni-bd"/>
</dbReference>
<dbReference type="RefSeq" id="WP_155338102.1">
    <property type="nucleotide sequence ID" value="NZ_BAAABN010000030.1"/>
</dbReference>
<dbReference type="Gene3D" id="3.20.20.140">
    <property type="entry name" value="Metal-dependent hydrolases"/>
    <property type="match status" value="1"/>
</dbReference>
<dbReference type="NCBIfam" id="NF009685">
    <property type="entry name" value="PRK13206.1"/>
    <property type="match status" value="1"/>
</dbReference>
<dbReference type="InterPro" id="IPR050112">
    <property type="entry name" value="Urease_alpha_subunit"/>
</dbReference>
<dbReference type="Pfam" id="PF01979">
    <property type="entry name" value="Amidohydro_1"/>
    <property type="match status" value="1"/>
</dbReference>
<evidence type="ECO:0000256" key="10">
    <source>
        <dbReference type="PIRSR" id="PIRSR611612-52"/>
    </source>
</evidence>
<feature type="binding site" evidence="6 9">
    <location>
        <position position="143"/>
    </location>
    <ligand>
        <name>Ni(2+)</name>
        <dbReference type="ChEBI" id="CHEBI:49786"/>
        <label>1</label>
    </ligand>
</feature>
<feature type="domain" description="Urease" evidence="14">
    <location>
        <begin position="136"/>
        <end position="570"/>
    </location>
</feature>
<dbReference type="InterPro" id="IPR006680">
    <property type="entry name" value="Amidohydro-rel"/>
</dbReference>
<feature type="modified residue" description="N6-carboxylysine" evidence="6 8">
    <location>
        <position position="223"/>
    </location>
</feature>
<evidence type="ECO:0000313" key="16">
    <source>
        <dbReference type="Proteomes" id="UP000334990"/>
    </source>
</evidence>
<keyword evidence="4 6" id="KW-0378">Hydrolase</keyword>
<dbReference type="SUPFAM" id="SSF51338">
    <property type="entry name" value="Composite domain of metallo-dependent hydrolases"/>
    <property type="match status" value="2"/>
</dbReference>
<evidence type="ECO:0000256" key="13">
    <source>
        <dbReference type="RuleBase" id="RU004158"/>
    </source>
</evidence>
<feature type="active site" description="Proton donor" evidence="6 10">
    <location>
        <position position="326"/>
    </location>
</feature>
<reference evidence="15 16" key="1">
    <citation type="submission" date="2019-10" db="EMBL/GenBank/DDBJ databases">
        <title>Whole genome shotgun sequence of Acrocarpospora corrugata NBRC 13972.</title>
        <authorList>
            <person name="Ichikawa N."/>
            <person name="Kimura A."/>
            <person name="Kitahashi Y."/>
            <person name="Komaki H."/>
            <person name="Oguchi A."/>
        </authorList>
    </citation>
    <scope>NUCLEOTIDE SEQUENCE [LARGE SCALE GENOMIC DNA]</scope>
    <source>
        <strain evidence="15 16">NBRC 13972</strain>
    </source>
</reference>
<feature type="binding site" evidence="6 11">
    <location>
        <position position="225"/>
    </location>
    <ligand>
        <name>substrate</name>
    </ligand>
</feature>
<comment type="pathway">
    <text evidence="1 6">Nitrogen metabolism; urea degradation; CO(2) and NH(3) from urea (urease route): step 1/1.</text>
</comment>
<dbReference type="InterPro" id="IPR011612">
    <property type="entry name" value="Urease_alpha_N_dom"/>
</dbReference>
<dbReference type="InterPro" id="IPR017951">
    <property type="entry name" value="Urease_asu_c"/>
</dbReference>
<dbReference type="NCBIfam" id="TIGR01792">
    <property type="entry name" value="urease_alph"/>
    <property type="match status" value="1"/>
</dbReference>